<keyword evidence="2" id="KW-1185">Reference proteome</keyword>
<accession>A0AAQ3QK24</accession>
<proteinExistence type="predicted"/>
<evidence type="ECO:0000313" key="1">
    <source>
        <dbReference type="EMBL" id="WOL12403.1"/>
    </source>
</evidence>
<name>A0AAQ3QK24_9LILI</name>
<protein>
    <recommendedName>
        <fullName evidence="3">Reverse transcriptase domain-containing protein</fullName>
    </recommendedName>
</protein>
<evidence type="ECO:0008006" key="3">
    <source>
        <dbReference type="Google" id="ProtNLM"/>
    </source>
</evidence>
<dbReference type="Proteomes" id="UP001327560">
    <property type="component" value="Chromosome 6"/>
</dbReference>
<gene>
    <name evidence="1" type="ORF">Cni_G21170</name>
</gene>
<reference evidence="1 2" key="1">
    <citation type="submission" date="2023-10" db="EMBL/GenBank/DDBJ databases">
        <title>Chromosome-scale genome assembly provides insights into flower coloration mechanisms of Canna indica.</title>
        <authorList>
            <person name="Li C."/>
        </authorList>
    </citation>
    <scope>NUCLEOTIDE SEQUENCE [LARGE SCALE GENOMIC DNA]</scope>
    <source>
        <tissue evidence="1">Flower</tissue>
    </source>
</reference>
<organism evidence="1 2">
    <name type="scientific">Canna indica</name>
    <name type="common">Indian-shot</name>
    <dbReference type="NCBI Taxonomy" id="4628"/>
    <lineage>
        <taxon>Eukaryota</taxon>
        <taxon>Viridiplantae</taxon>
        <taxon>Streptophyta</taxon>
        <taxon>Embryophyta</taxon>
        <taxon>Tracheophyta</taxon>
        <taxon>Spermatophyta</taxon>
        <taxon>Magnoliopsida</taxon>
        <taxon>Liliopsida</taxon>
        <taxon>Zingiberales</taxon>
        <taxon>Cannaceae</taxon>
        <taxon>Canna</taxon>
    </lineage>
</organism>
<evidence type="ECO:0000313" key="2">
    <source>
        <dbReference type="Proteomes" id="UP001327560"/>
    </source>
</evidence>
<sequence length="141" mass="16113">MEGFNLLLEEARIHQNLQGVQINRRCPKINSLFFADDIILFTRADVHHADTLKLLLHRFEELSGQQLNVSKFVISYSKHCPSQLSSIISRIIGISKIGAQDMYLGLSTLIHKSKNATFEFIIHRIEKKNSIMVLKAPVKGW</sequence>
<dbReference type="AlphaFoldDB" id="A0AAQ3QK24"/>
<dbReference type="EMBL" id="CP136895">
    <property type="protein sequence ID" value="WOL12403.1"/>
    <property type="molecule type" value="Genomic_DNA"/>
</dbReference>